<dbReference type="Gene3D" id="3.40.50.150">
    <property type="entry name" value="Vaccinia Virus protein VP39"/>
    <property type="match status" value="1"/>
</dbReference>
<dbReference type="SUPFAM" id="SSF53335">
    <property type="entry name" value="S-adenosyl-L-methionine-dependent methyltransferases"/>
    <property type="match status" value="1"/>
</dbReference>
<reference evidence="5" key="1">
    <citation type="journal article" date="2015" name="Nature">
        <title>Complex archaea that bridge the gap between prokaryotes and eukaryotes.</title>
        <authorList>
            <person name="Spang A."/>
            <person name="Saw J.H."/>
            <person name="Jorgensen S.L."/>
            <person name="Zaremba-Niedzwiedzka K."/>
            <person name="Martijn J."/>
            <person name="Lind A.E."/>
            <person name="van Eijk R."/>
            <person name="Schleper C."/>
            <person name="Guy L."/>
            <person name="Ettema T.J."/>
        </authorList>
    </citation>
    <scope>NUCLEOTIDE SEQUENCE</scope>
</reference>
<dbReference type="AlphaFoldDB" id="A0A0F9S4V9"/>
<evidence type="ECO:0000313" key="5">
    <source>
        <dbReference type="EMBL" id="KKN62114.1"/>
    </source>
</evidence>
<keyword evidence="3" id="KW-0808">Transferase</keyword>
<dbReference type="InterPro" id="IPR029063">
    <property type="entry name" value="SAM-dependent_MTases_sf"/>
</dbReference>
<evidence type="ECO:0000256" key="1">
    <source>
        <dbReference type="ARBA" id="ARBA00006594"/>
    </source>
</evidence>
<protein>
    <recommendedName>
        <fullName evidence="4">DNA methylase N-4/N-6 domain-containing protein</fullName>
    </recommendedName>
</protein>
<comment type="similarity">
    <text evidence="1">Belongs to the N(4)/N(6)-methyltransferase family.</text>
</comment>
<evidence type="ECO:0000256" key="3">
    <source>
        <dbReference type="ARBA" id="ARBA00022679"/>
    </source>
</evidence>
<dbReference type="PROSITE" id="PS00092">
    <property type="entry name" value="N6_MTASE"/>
    <property type="match status" value="1"/>
</dbReference>
<gene>
    <name evidence="5" type="ORF">LCGC14_0514900</name>
</gene>
<evidence type="ECO:0000256" key="2">
    <source>
        <dbReference type="ARBA" id="ARBA00022603"/>
    </source>
</evidence>
<dbReference type="PRINTS" id="PR00508">
    <property type="entry name" value="S21N4MTFRASE"/>
</dbReference>
<name>A0A0F9S4V9_9ZZZZ</name>
<dbReference type="GO" id="GO:0003677">
    <property type="term" value="F:DNA binding"/>
    <property type="evidence" value="ECO:0007669"/>
    <property type="project" value="InterPro"/>
</dbReference>
<dbReference type="Pfam" id="PF01555">
    <property type="entry name" value="N6_N4_Mtase"/>
    <property type="match status" value="1"/>
</dbReference>
<keyword evidence="2" id="KW-0489">Methyltransferase</keyword>
<organism evidence="5">
    <name type="scientific">marine sediment metagenome</name>
    <dbReference type="NCBI Taxonomy" id="412755"/>
    <lineage>
        <taxon>unclassified sequences</taxon>
        <taxon>metagenomes</taxon>
        <taxon>ecological metagenomes</taxon>
    </lineage>
</organism>
<dbReference type="InterPro" id="IPR002941">
    <property type="entry name" value="DNA_methylase_N4/N6"/>
</dbReference>
<dbReference type="GO" id="GO:0008170">
    <property type="term" value="F:N-methyltransferase activity"/>
    <property type="evidence" value="ECO:0007669"/>
    <property type="project" value="InterPro"/>
</dbReference>
<feature type="domain" description="DNA methylase N-4/N-6" evidence="4">
    <location>
        <begin position="20"/>
        <end position="234"/>
    </location>
</feature>
<evidence type="ECO:0000259" key="4">
    <source>
        <dbReference type="Pfam" id="PF01555"/>
    </source>
</evidence>
<comment type="caution">
    <text evidence="5">The sequence shown here is derived from an EMBL/GenBank/DDBJ whole genome shotgun (WGS) entry which is preliminary data.</text>
</comment>
<dbReference type="EMBL" id="LAZR01000634">
    <property type="protein sequence ID" value="KKN62114.1"/>
    <property type="molecule type" value="Genomic_DNA"/>
</dbReference>
<dbReference type="InterPro" id="IPR002052">
    <property type="entry name" value="DNA_methylase_N6_adenine_CS"/>
</dbReference>
<dbReference type="InterPro" id="IPR001091">
    <property type="entry name" value="RM_Methyltransferase"/>
</dbReference>
<dbReference type="GO" id="GO:0032259">
    <property type="term" value="P:methylation"/>
    <property type="evidence" value="ECO:0007669"/>
    <property type="project" value="UniProtKB-KW"/>
</dbReference>
<sequence>MKLIFGDFLKVGYQIPEKSVDMVLADPPYEVTKCKWDSIIPLEPMWVELQRIIKLNGAIVMTASQPFTSILIMSNLKMFRYTWVYQKTTPTGYLNAKKMPMRVHEDVVVFYKKLPIYNPQKTFNHKRKISTANHKRNCKKTEVYGKHELATYDSTERYPISVQKFSTDKQKSKLHSTQKPIALMKYFIKTYTNKGETVLDFAMGSGTTGDACRELGRRFIGIDSDKLNFNIAKKRLYDPK</sequence>
<proteinExistence type="inferred from homology"/>
<accession>A0A0F9S4V9</accession>